<dbReference type="GeneID" id="41978676"/>
<protein>
    <recommendedName>
        <fullName evidence="4">Abscission/NoCut checkpoint regulator</fullName>
    </recommendedName>
</protein>
<feature type="compositionally biased region" description="Basic and acidic residues" evidence="1">
    <location>
        <begin position="213"/>
        <end position="236"/>
    </location>
</feature>
<proteinExistence type="predicted"/>
<feature type="compositionally biased region" description="Low complexity" evidence="1">
    <location>
        <begin position="92"/>
        <end position="105"/>
    </location>
</feature>
<dbReference type="RefSeq" id="XP_031000779.1">
    <property type="nucleotide sequence ID" value="XM_031133935.1"/>
</dbReference>
<sequence>MADPSASDRDLLERLNALKPTSVTLDASQNSLGIPIPGSAAVPSSQPASREDALTARLRSLRLGSSSPSPSPSKEAASAASPRAKTQSPDVATTPCKNAAATAAARPLTSVPASLDHDEDKDPLHMDDEEVLNDFLEGLSGDEDFGPASAAAAAEPEDEADKVAALLESLGREASRDRDPATPGKADKPRDDDDDDSEGEEMQSEVSRVLARAADEAELDRISREQDGGAPDRDAAGGDEQTEEPAASPPQPTAAKLNSNPQSPPEDPFSLPSVPSTLPPPPPTDADADHQSFESSIAARMAALQGVAPDDDGGTNTLGLPSAPTFAPDARPPSTAYRRTTPAGRQAYTDEDERAWCVVCLEDAAVRCLGCGGDVYCARCFRDMHVGPAAGYDERGHRSVRFERGPRGSR</sequence>
<dbReference type="InterPro" id="IPR044553">
    <property type="entry name" value="Bbox1_ANCHR"/>
</dbReference>
<accession>A0A507BQC4</accession>
<feature type="compositionally biased region" description="Low complexity" evidence="1">
    <location>
        <begin position="55"/>
        <end position="84"/>
    </location>
</feature>
<keyword evidence="3" id="KW-1185">Reference proteome</keyword>
<dbReference type="CDD" id="cd19817">
    <property type="entry name" value="Bbox1_ANCHR-like"/>
    <property type="match status" value="1"/>
</dbReference>
<dbReference type="Proteomes" id="UP000319257">
    <property type="component" value="Unassembled WGS sequence"/>
</dbReference>
<dbReference type="InParanoid" id="A0A507BQC4"/>
<dbReference type="STRING" id="1093900.A0A507BQC4"/>
<dbReference type="SUPFAM" id="SSF57845">
    <property type="entry name" value="B-box zinc-binding domain"/>
    <property type="match status" value="1"/>
</dbReference>
<dbReference type="PANTHER" id="PTHR46603">
    <property type="entry name" value="ABSCISSION/NOCUT CHECKPOINT REGULATOR"/>
    <property type="match status" value="1"/>
</dbReference>
<evidence type="ECO:0008006" key="4">
    <source>
        <dbReference type="Google" id="ProtNLM"/>
    </source>
</evidence>
<name>A0A507BQC4_9PEZI</name>
<dbReference type="EMBL" id="SKBQ01000101">
    <property type="protein sequence ID" value="TPX19068.1"/>
    <property type="molecule type" value="Genomic_DNA"/>
</dbReference>
<dbReference type="Pfam" id="PF22586">
    <property type="entry name" value="ANCHR-like_BBOX"/>
    <property type="match status" value="1"/>
</dbReference>
<dbReference type="AlphaFoldDB" id="A0A507BQC4"/>
<evidence type="ECO:0000313" key="2">
    <source>
        <dbReference type="EMBL" id="TPX19068.1"/>
    </source>
</evidence>
<evidence type="ECO:0000313" key="3">
    <source>
        <dbReference type="Proteomes" id="UP000319257"/>
    </source>
</evidence>
<comment type="caution">
    <text evidence="2">The sequence shown here is derived from an EMBL/GenBank/DDBJ whole genome shotgun (WGS) entry which is preliminary data.</text>
</comment>
<feature type="compositionally biased region" description="Polar residues" evidence="1">
    <location>
        <begin position="20"/>
        <end position="32"/>
    </location>
</feature>
<feature type="compositionally biased region" description="Acidic residues" evidence="1">
    <location>
        <begin position="192"/>
        <end position="203"/>
    </location>
</feature>
<dbReference type="PANTHER" id="PTHR46603:SF1">
    <property type="entry name" value="ABSCISSION_NOCUT CHECKPOINT REGULATOR"/>
    <property type="match status" value="1"/>
</dbReference>
<reference evidence="2 3" key="1">
    <citation type="submission" date="2019-06" db="EMBL/GenBank/DDBJ databases">
        <title>Draft genome sequence of the filamentous fungus Phialemoniopsis curvata isolated from diesel fuel.</title>
        <authorList>
            <person name="Varaljay V.A."/>
            <person name="Lyon W.J."/>
            <person name="Crouch A.L."/>
            <person name="Drake C.E."/>
            <person name="Hollomon J.M."/>
            <person name="Nadeau L.J."/>
            <person name="Nunn H.S."/>
            <person name="Stevenson B.S."/>
            <person name="Bojanowski C.L."/>
            <person name="Crookes-Goodson W.J."/>
        </authorList>
    </citation>
    <scope>NUCLEOTIDE SEQUENCE [LARGE SCALE GENOMIC DNA]</scope>
    <source>
        <strain evidence="2 3">D216</strain>
    </source>
</reference>
<feature type="compositionally biased region" description="Basic and acidic residues" evidence="1">
    <location>
        <begin position="170"/>
        <end position="191"/>
    </location>
</feature>
<feature type="region of interest" description="Disordered" evidence="1">
    <location>
        <begin position="20"/>
        <end position="293"/>
    </location>
</feature>
<gene>
    <name evidence="2" type="ORF">E0L32_011229</name>
</gene>
<dbReference type="OrthoDB" id="5407799at2759"/>
<feature type="region of interest" description="Disordered" evidence="1">
    <location>
        <begin position="305"/>
        <end position="346"/>
    </location>
</feature>
<organism evidence="2 3">
    <name type="scientific">Thyridium curvatum</name>
    <dbReference type="NCBI Taxonomy" id="1093900"/>
    <lineage>
        <taxon>Eukaryota</taxon>
        <taxon>Fungi</taxon>
        <taxon>Dikarya</taxon>
        <taxon>Ascomycota</taxon>
        <taxon>Pezizomycotina</taxon>
        <taxon>Sordariomycetes</taxon>
        <taxon>Sordariomycetidae</taxon>
        <taxon>Thyridiales</taxon>
        <taxon>Thyridiaceae</taxon>
        <taxon>Thyridium</taxon>
    </lineage>
</organism>
<feature type="compositionally biased region" description="Basic and acidic residues" evidence="1">
    <location>
        <begin position="115"/>
        <end position="126"/>
    </location>
</feature>
<evidence type="ECO:0000256" key="1">
    <source>
        <dbReference type="SAM" id="MobiDB-lite"/>
    </source>
</evidence>